<dbReference type="InterPro" id="IPR009057">
    <property type="entry name" value="Homeodomain-like_sf"/>
</dbReference>
<comment type="subcellular location">
    <subcellularLocation>
        <location evidence="1">Nucleus</location>
    </subcellularLocation>
</comment>
<dbReference type="GO" id="GO:0005634">
    <property type="term" value="C:nucleus"/>
    <property type="evidence" value="ECO:0007669"/>
    <property type="project" value="UniProtKB-SubCell"/>
</dbReference>
<dbReference type="EMBL" id="BMAW01117740">
    <property type="protein sequence ID" value="GFT76687.1"/>
    <property type="molecule type" value="Genomic_DNA"/>
</dbReference>
<dbReference type="Gene3D" id="1.10.10.60">
    <property type="entry name" value="Homeodomain-like"/>
    <property type="match status" value="2"/>
</dbReference>
<dbReference type="AlphaFoldDB" id="A0A8X6PMX0"/>
<feature type="domain" description="DDE-1" evidence="3">
    <location>
        <begin position="256"/>
        <end position="317"/>
    </location>
</feature>
<gene>
    <name evidence="4" type="primary">TIGD1</name>
    <name evidence="4" type="ORF">NPIL_223911</name>
</gene>
<name>A0A8X6PMX0_NEPPI</name>
<organism evidence="4 5">
    <name type="scientific">Nephila pilipes</name>
    <name type="common">Giant wood spider</name>
    <name type="synonym">Nephila maculata</name>
    <dbReference type="NCBI Taxonomy" id="299642"/>
    <lineage>
        <taxon>Eukaryota</taxon>
        <taxon>Metazoa</taxon>
        <taxon>Ecdysozoa</taxon>
        <taxon>Arthropoda</taxon>
        <taxon>Chelicerata</taxon>
        <taxon>Arachnida</taxon>
        <taxon>Araneae</taxon>
        <taxon>Araneomorphae</taxon>
        <taxon>Entelegynae</taxon>
        <taxon>Araneoidea</taxon>
        <taxon>Nephilidae</taxon>
        <taxon>Nephila</taxon>
    </lineage>
</organism>
<keyword evidence="5" id="KW-1185">Reference proteome</keyword>
<keyword evidence="2" id="KW-0472">Membrane</keyword>
<reference evidence="4" key="1">
    <citation type="submission" date="2020-08" db="EMBL/GenBank/DDBJ databases">
        <title>Multicomponent nature underlies the extraordinary mechanical properties of spider dragline silk.</title>
        <authorList>
            <person name="Kono N."/>
            <person name="Nakamura H."/>
            <person name="Mori M."/>
            <person name="Yoshida Y."/>
            <person name="Ohtoshi R."/>
            <person name="Malay A.D."/>
            <person name="Moran D.A.P."/>
            <person name="Tomita M."/>
            <person name="Numata K."/>
            <person name="Arakawa K."/>
        </authorList>
    </citation>
    <scope>NUCLEOTIDE SEQUENCE</scope>
</reference>
<feature type="transmembrane region" description="Helical" evidence="2">
    <location>
        <begin position="7"/>
        <end position="31"/>
    </location>
</feature>
<sequence>MDATTCYSLYLCLFFVSFWIVYILYSAYFVILNIDPKVKDKTGEKKKPKKMISMEAKHEIIANHERGVRIIDLANEYGHNHSTISTIIKQKKAIKMLQHFKGVTIISKLRTNMHDEMEQLLLSRIKGKQLASDSVSEAIICEKAGAIFQVLKRDVTETERESSQDGEEFKASCGCFDNFKKRSGIHSVIRHGEASSGDIMAAENFIKVFEKLISEEGYLPQKMFNCDETGLFCKKMPRRTFITAEEKNLPGHKAMKDRLTLALCSNAIGDFKIKPLLVYHSENPRAFKAYKVMKEKLEVLWRAKNIAWQGVTKRTLNSAWRKLWPDVVLKREGFEGFEPIEEEIVSIGRSMGLEVEEADVADLIEEYAEELTTEGLKELQKISHSGVMMELSSEKEVEPKEKLTSREISDILGKWQEVSDFVEKRHLEKLSTGRASALFDDRCLTLFRNILKRRQKHTSLDRYLVKVSRSESQESEAKKARR</sequence>
<accession>A0A8X6PMX0</accession>
<dbReference type="Pfam" id="PF03184">
    <property type="entry name" value="DDE_1"/>
    <property type="match status" value="1"/>
</dbReference>
<evidence type="ECO:0000259" key="3">
    <source>
        <dbReference type="Pfam" id="PF03184"/>
    </source>
</evidence>
<dbReference type="InterPro" id="IPR050863">
    <property type="entry name" value="CenT-Element_Derived"/>
</dbReference>
<dbReference type="Proteomes" id="UP000887013">
    <property type="component" value="Unassembled WGS sequence"/>
</dbReference>
<keyword evidence="2" id="KW-1133">Transmembrane helix</keyword>
<evidence type="ECO:0000313" key="4">
    <source>
        <dbReference type="EMBL" id="GFT76687.1"/>
    </source>
</evidence>
<dbReference type="PANTHER" id="PTHR19303">
    <property type="entry name" value="TRANSPOSON"/>
    <property type="match status" value="1"/>
</dbReference>
<evidence type="ECO:0000313" key="5">
    <source>
        <dbReference type="Proteomes" id="UP000887013"/>
    </source>
</evidence>
<evidence type="ECO:0000256" key="2">
    <source>
        <dbReference type="SAM" id="Phobius"/>
    </source>
</evidence>
<comment type="caution">
    <text evidence="4">The sequence shown here is derived from an EMBL/GenBank/DDBJ whole genome shotgun (WGS) entry which is preliminary data.</text>
</comment>
<evidence type="ECO:0000256" key="1">
    <source>
        <dbReference type="ARBA" id="ARBA00004123"/>
    </source>
</evidence>
<dbReference type="InterPro" id="IPR004875">
    <property type="entry name" value="DDE_SF_endonuclease_dom"/>
</dbReference>
<proteinExistence type="predicted"/>
<dbReference type="GO" id="GO:0003677">
    <property type="term" value="F:DNA binding"/>
    <property type="evidence" value="ECO:0007669"/>
    <property type="project" value="TreeGrafter"/>
</dbReference>
<keyword evidence="2" id="KW-0812">Transmembrane</keyword>
<dbReference type="SUPFAM" id="SSF46689">
    <property type="entry name" value="Homeodomain-like"/>
    <property type="match status" value="2"/>
</dbReference>
<dbReference type="PANTHER" id="PTHR19303:SF27">
    <property type="entry name" value="HTH CENPB-TYPE DOMAIN-CONTAINING PROTEIN"/>
    <property type="match status" value="1"/>
</dbReference>
<dbReference type="OrthoDB" id="361972at2759"/>
<protein>
    <submittedName>
        <fullName evidence="4">Tigger transposable element-derived protein 1</fullName>
    </submittedName>
</protein>